<dbReference type="AlphaFoldDB" id="X1N322"/>
<name>X1N322_9ZZZZ</name>
<reference evidence="1" key="1">
    <citation type="journal article" date="2014" name="Front. Microbiol.">
        <title>High frequency of phylogenetically diverse reductive dehalogenase-homologous genes in deep subseafloor sedimentary metagenomes.</title>
        <authorList>
            <person name="Kawai M."/>
            <person name="Futagami T."/>
            <person name="Toyoda A."/>
            <person name="Takaki Y."/>
            <person name="Nishi S."/>
            <person name="Hori S."/>
            <person name="Arai W."/>
            <person name="Tsubouchi T."/>
            <person name="Morono Y."/>
            <person name="Uchiyama I."/>
            <person name="Ito T."/>
            <person name="Fujiyama A."/>
            <person name="Inagaki F."/>
            <person name="Takami H."/>
        </authorList>
    </citation>
    <scope>NUCLEOTIDE SEQUENCE</scope>
    <source>
        <strain evidence="1">Expedition CK06-06</strain>
    </source>
</reference>
<dbReference type="EMBL" id="BARV01023543">
    <property type="protein sequence ID" value="GAI37953.1"/>
    <property type="molecule type" value="Genomic_DNA"/>
</dbReference>
<protein>
    <submittedName>
        <fullName evidence="1">Uncharacterized protein</fullName>
    </submittedName>
</protein>
<comment type="caution">
    <text evidence="1">The sequence shown here is derived from an EMBL/GenBank/DDBJ whole genome shotgun (WGS) entry which is preliminary data.</text>
</comment>
<accession>X1N322</accession>
<sequence length="40" mass="4806">MSAKTRLYPQEQLRIFTESFKDNTKIVDICLDEELWPMDT</sequence>
<feature type="non-terminal residue" evidence="1">
    <location>
        <position position="40"/>
    </location>
</feature>
<organism evidence="1">
    <name type="scientific">marine sediment metagenome</name>
    <dbReference type="NCBI Taxonomy" id="412755"/>
    <lineage>
        <taxon>unclassified sequences</taxon>
        <taxon>metagenomes</taxon>
        <taxon>ecological metagenomes</taxon>
    </lineage>
</organism>
<evidence type="ECO:0000313" key="1">
    <source>
        <dbReference type="EMBL" id="GAI37953.1"/>
    </source>
</evidence>
<proteinExistence type="predicted"/>
<gene>
    <name evidence="1" type="ORF">S06H3_38607</name>
</gene>